<dbReference type="GO" id="GO:0005886">
    <property type="term" value="C:plasma membrane"/>
    <property type="evidence" value="ECO:0007669"/>
    <property type="project" value="UniProtKB-SubCell"/>
</dbReference>
<dbReference type="PROSITE" id="PS50253">
    <property type="entry name" value="COX3"/>
    <property type="match status" value="1"/>
</dbReference>
<keyword evidence="8 15" id="KW-0472">Membrane</keyword>
<reference evidence="17" key="1">
    <citation type="journal article" date="2014" name="Int. J. Syst. Evol. Microbiol.">
        <title>Complete genome sequence of Corynebacterium casei LMG S-19264T (=DSM 44701T), isolated from a smear-ripened cheese.</title>
        <authorList>
            <consortium name="US DOE Joint Genome Institute (JGI-PGF)"/>
            <person name="Walter F."/>
            <person name="Albersmeier A."/>
            <person name="Kalinowski J."/>
            <person name="Ruckert C."/>
        </authorList>
    </citation>
    <scope>NUCLEOTIDE SEQUENCE</scope>
    <source>
        <strain evidence="17">CGMCC 1.10859</strain>
    </source>
</reference>
<evidence type="ECO:0000256" key="1">
    <source>
        <dbReference type="ARBA" id="ARBA00004651"/>
    </source>
</evidence>
<comment type="subunit">
    <text evidence="3">Heterooctamer of two A chains, two B chains, two C chains and two D chains.</text>
</comment>
<comment type="similarity">
    <text evidence="2 14">Belongs to the cytochrome c oxidase subunit 3 family.</text>
</comment>
<dbReference type="EMBL" id="FNOB01000048">
    <property type="protein sequence ID" value="SDX93846.1"/>
    <property type="molecule type" value="Genomic_DNA"/>
</dbReference>
<evidence type="ECO:0000313" key="17">
    <source>
        <dbReference type="EMBL" id="GHE06468.1"/>
    </source>
</evidence>
<evidence type="ECO:0000256" key="6">
    <source>
        <dbReference type="ARBA" id="ARBA00022692"/>
    </source>
</evidence>
<evidence type="ECO:0000256" key="2">
    <source>
        <dbReference type="ARBA" id="ARBA00010581"/>
    </source>
</evidence>
<keyword evidence="7 15" id="KW-1133">Transmembrane helix</keyword>
<dbReference type="InterPro" id="IPR013833">
    <property type="entry name" value="Cyt_c_oxidase_su3_a-hlx"/>
</dbReference>
<feature type="transmembrane region" description="Helical" evidence="15">
    <location>
        <begin position="138"/>
        <end position="165"/>
    </location>
</feature>
<dbReference type="FunFam" id="1.20.120.80:FF:000001">
    <property type="entry name" value="Cytochrome (Ubi)quinol oxidase subunit III"/>
    <property type="match status" value="1"/>
</dbReference>
<feature type="transmembrane region" description="Helical" evidence="15">
    <location>
        <begin position="71"/>
        <end position="91"/>
    </location>
</feature>
<dbReference type="GO" id="GO:0004129">
    <property type="term" value="F:cytochrome-c oxidase activity"/>
    <property type="evidence" value="ECO:0007669"/>
    <property type="project" value="InterPro"/>
</dbReference>
<evidence type="ECO:0000256" key="15">
    <source>
        <dbReference type="SAM" id="Phobius"/>
    </source>
</evidence>
<dbReference type="InterPro" id="IPR024791">
    <property type="entry name" value="Cyt_c/ubiquinol_Oxase_su3"/>
</dbReference>
<dbReference type="EMBL" id="BNAB01000044">
    <property type="protein sequence ID" value="GHE06468.1"/>
    <property type="molecule type" value="Genomic_DNA"/>
</dbReference>
<evidence type="ECO:0000256" key="3">
    <source>
        <dbReference type="ARBA" id="ARBA00011700"/>
    </source>
</evidence>
<dbReference type="AlphaFoldDB" id="A0AAN4UV98"/>
<feature type="domain" description="Heme-copper oxidase subunit III family profile" evidence="16">
    <location>
        <begin position="29"/>
        <end position="206"/>
    </location>
</feature>
<dbReference type="PANTHER" id="PTHR11403:SF2">
    <property type="entry name" value="CYTOCHROME BO(3) UBIQUINOL OXIDASE SUBUNIT 3"/>
    <property type="match status" value="1"/>
</dbReference>
<reference evidence="18 19" key="2">
    <citation type="submission" date="2016-10" db="EMBL/GenBank/DDBJ databases">
        <authorList>
            <person name="Varghese N."/>
            <person name="Submissions S."/>
        </authorList>
    </citation>
    <scope>NUCLEOTIDE SEQUENCE [LARGE SCALE GENOMIC DNA]</scope>
    <source>
        <strain evidence="18 19">DSM 24802</strain>
    </source>
</reference>
<keyword evidence="6 14" id="KW-0812">Transmembrane</keyword>
<name>A0AAN4UV98_9RHOB</name>
<dbReference type="InterPro" id="IPR035973">
    <property type="entry name" value="Cyt_c_oxidase_su3-like_sf"/>
</dbReference>
<evidence type="ECO:0000256" key="14">
    <source>
        <dbReference type="RuleBase" id="RU003376"/>
    </source>
</evidence>
<comment type="caution">
    <text evidence="17">The sequence shown here is derived from an EMBL/GenBank/DDBJ whole genome shotgun (WGS) entry which is preliminary data.</text>
</comment>
<evidence type="ECO:0000256" key="7">
    <source>
        <dbReference type="ARBA" id="ARBA00022989"/>
    </source>
</evidence>
<evidence type="ECO:0000313" key="20">
    <source>
        <dbReference type="Proteomes" id="UP000634647"/>
    </source>
</evidence>
<dbReference type="Gene3D" id="1.20.120.80">
    <property type="entry name" value="Cytochrome c oxidase, subunit III, four-helix bundle"/>
    <property type="match status" value="1"/>
</dbReference>
<dbReference type="RefSeq" id="WP_035841109.1">
    <property type="nucleotide sequence ID" value="NZ_BNAB01000044.1"/>
</dbReference>
<evidence type="ECO:0000256" key="12">
    <source>
        <dbReference type="ARBA" id="ARBA00032189"/>
    </source>
</evidence>
<evidence type="ECO:0000259" key="16">
    <source>
        <dbReference type="PROSITE" id="PS50253"/>
    </source>
</evidence>
<reference evidence="17" key="3">
    <citation type="submission" date="2023-06" db="EMBL/GenBank/DDBJ databases">
        <authorList>
            <person name="Sun Q."/>
            <person name="Zhou Y."/>
        </authorList>
    </citation>
    <scope>NUCLEOTIDE SEQUENCE</scope>
    <source>
        <strain evidence="17">CGMCC 1.10859</strain>
    </source>
</reference>
<dbReference type="Proteomes" id="UP000634647">
    <property type="component" value="Unassembled WGS sequence"/>
</dbReference>
<gene>
    <name evidence="17" type="ORF">GCM10008024_40890</name>
    <name evidence="18" type="ORF">SAMN05444006_1483</name>
</gene>
<evidence type="ECO:0000256" key="10">
    <source>
        <dbReference type="ARBA" id="ARBA00030072"/>
    </source>
</evidence>
<proteinExistence type="inferred from homology"/>
<dbReference type="Pfam" id="PF00510">
    <property type="entry name" value="COX3"/>
    <property type="match status" value="1"/>
</dbReference>
<dbReference type="PANTHER" id="PTHR11403">
    <property type="entry name" value="CYTOCHROME C OXIDASE SUBUNIT III"/>
    <property type="match status" value="1"/>
</dbReference>
<sequence>MSRAPTRHPGLNLGPSHQSADDAASVEVFGFWVFMMSDAVVFGLLFATYAVMVGRTAGGPGPSELYDLKSVFIETLALLTSSMTFGIGATMMKHGNRAGWLVFWLVASFALAALFLGFELHDFVDMVHKGGVPQRSGYLSAFWALVPLHGLHVTMACIWMGAILLQMAKYGLDDAVKTAVLRLGILWHFLDIVWIAIFTVVYVGGLA</sequence>
<keyword evidence="5" id="KW-1003">Cell membrane</keyword>
<evidence type="ECO:0000256" key="9">
    <source>
        <dbReference type="ARBA" id="ARBA00025694"/>
    </source>
</evidence>
<feature type="transmembrane region" description="Helical" evidence="15">
    <location>
        <begin position="98"/>
        <end position="118"/>
    </location>
</feature>
<protein>
    <recommendedName>
        <fullName evidence="4">Cytochrome bo(3) ubiquinol oxidase subunit 3</fullName>
    </recommendedName>
    <alternativeName>
        <fullName evidence="12">Cytochrome o ubiquinol oxidase subunit 3</fullName>
    </alternativeName>
    <alternativeName>
        <fullName evidence="10">Oxidase bo(3) subunit 3</fullName>
    </alternativeName>
    <alternativeName>
        <fullName evidence="13">Ubiquinol oxidase polypeptide III</fullName>
    </alternativeName>
    <alternativeName>
        <fullName evidence="11">Ubiquinol oxidase subunit 3</fullName>
    </alternativeName>
</protein>
<accession>A0AAN4UV98</accession>
<feature type="transmembrane region" description="Helical" evidence="15">
    <location>
        <begin position="185"/>
        <end position="205"/>
    </location>
</feature>
<evidence type="ECO:0000256" key="5">
    <source>
        <dbReference type="ARBA" id="ARBA00022475"/>
    </source>
</evidence>
<dbReference type="InterPro" id="IPR000298">
    <property type="entry name" value="Cyt_c_oxidase-like_su3"/>
</dbReference>
<dbReference type="Proteomes" id="UP000199541">
    <property type="component" value="Unassembled WGS sequence"/>
</dbReference>
<comment type="subcellular location">
    <subcellularLocation>
        <location evidence="1 14">Cell membrane</location>
        <topology evidence="1 14">Multi-pass membrane protein</topology>
    </subcellularLocation>
</comment>
<comment type="function">
    <text evidence="9">Cytochrome bo(3) ubiquinol terminal oxidase is the component of the aerobic respiratory chain of E.coli that predominates when cells are grown at high aeration. Has proton pump activity across the membrane in addition to electron transfer, pumping 2 protons/electron.</text>
</comment>
<evidence type="ECO:0000256" key="11">
    <source>
        <dbReference type="ARBA" id="ARBA00031884"/>
    </source>
</evidence>
<dbReference type="GO" id="GO:0019646">
    <property type="term" value="P:aerobic electron transport chain"/>
    <property type="evidence" value="ECO:0007669"/>
    <property type="project" value="InterPro"/>
</dbReference>
<organism evidence="17 20">
    <name type="scientific">Allgaiera indica</name>
    <dbReference type="NCBI Taxonomy" id="765699"/>
    <lineage>
        <taxon>Bacteria</taxon>
        <taxon>Pseudomonadati</taxon>
        <taxon>Pseudomonadota</taxon>
        <taxon>Alphaproteobacteria</taxon>
        <taxon>Rhodobacterales</taxon>
        <taxon>Paracoccaceae</taxon>
        <taxon>Allgaiera</taxon>
    </lineage>
</organism>
<dbReference type="SUPFAM" id="SSF81452">
    <property type="entry name" value="Cytochrome c oxidase subunit III-like"/>
    <property type="match status" value="1"/>
</dbReference>
<keyword evidence="19" id="KW-1185">Reference proteome</keyword>
<evidence type="ECO:0000313" key="19">
    <source>
        <dbReference type="Proteomes" id="UP000199541"/>
    </source>
</evidence>
<evidence type="ECO:0000256" key="8">
    <source>
        <dbReference type="ARBA" id="ARBA00023136"/>
    </source>
</evidence>
<feature type="transmembrane region" description="Helical" evidence="15">
    <location>
        <begin position="28"/>
        <end position="51"/>
    </location>
</feature>
<evidence type="ECO:0000256" key="4">
    <source>
        <dbReference type="ARBA" id="ARBA00014687"/>
    </source>
</evidence>
<evidence type="ECO:0000313" key="18">
    <source>
        <dbReference type="EMBL" id="SDX93846.1"/>
    </source>
</evidence>
<evidence type="ECO:0000256" key="13">
    <source>
        <dbReference type="ARBA" id="ARBA00032717"/>
    </source>
</evidence>